<dbReference type="InterPro" id="IPR036735">
    <property type="entry name" value="NGN_dom_sf"/>
</dbReference>
<reference evidence="5" key="1">
    <citation type="journal article" date="2020" name="mSystems">
        <title>Genome- and Community-Level Interaction Insights into Carbon Utilization and Element Cycling Functions of Hydrothermarchaeota in Hydrothermal Sediment.</title>
        <authorList>
            <person name="Zhou Z."/>
            <person name="Liu Y."/>
            <person name="Xu W."/>
            <person name="Pan J."/>
            <person name="Luo Z.H."/>
            <person name="Li M."/>
        </authorList>
    </citation>
    <scope>NUCLEOTIDE SEQUENCE [LARGE SCALE GENOMIC DNA]</scope>
    <source>
        <strain evidence="5">SpSt-503</strain>
    </source>
</reference>
<evidence type="ECO:0000313" key="5">
    <source>
        <dbReference type="EMBL" id="HFH29313.1"/>
    </source>
</evidence>
<gene>
    <name evidence="5" type="primary">loaP</name>
    <name evidence="5" type="ORF">ENS59_07350</name>
</gene>
<evidence type="ECO:0000256" key="3">
    <source>
        <dbReference type="ARBA" id="ARBA00023163"/>
    </source>
</evidence>
<keyword evidence="3" id="KW-0804">Transcription</keyword>
<proteinExistence type="predicted"/>
<dbReference type="Gene3D" id="2.30.30.30">
    <property type="match status" value="1"/>
</dbReference>
<dbReference type="SUPFAM" id="SSF50104">
    <property type="entry name" value="Translation proteins SH3-like domain"/>
    <property type="match status" value="1"/>
</dbReference>
<protein>
    <submittedName>
        <fullName evidence="5">Antiterminator LoaP</fullName>
    </submittedName>
</protein>
<dbReference type="AlphaFoldDB" id="A0A7C3E917"/>
<evidence type="ECO:0000256" key="1">
    <source>
        <dbReference type="ARBA" id="ARBA00022814"/>
    </source>
</evidence>
<evidence type="ECO:0000256" key="2">
    <source>
        <dbReference type="ARBA" id="ARBA00023015"/>
    </source>
</evidence>
<comment type="caution">
    <text evidence="5">The sequence shown here is derived from an EMBL/GenBank/DDBJ whole genome shotgun (WGS) entry which is preliminary data.</text>
</comment>
<keyword evidence="1" id="KW-0889">Transcription antitermination</keyword>
<name>A0A7C3E917_9SPIR</name>
<dbReference type="PANTHER" id="PTHR30265:SF4">
    <property type="entry name" value="KOW MOTIF FAMILY PROTEIN, EXPRESSED"/>
    <property type="match status" value="1"/>
</dbReference>
<dbReference type="Pfam" id="PF02357">
    <property type="entry name" value="NusG"/>
    <property type="match status" value="1"/>
</dbReference>
<evidence type="ECO:0000259" key="4">
    <source>
        <dbReference type="Pfam" id="PF02357"/>
    </source>
</evidence>
<dbReference type="InterPro" id="IPR008991">
    <property type="entry name" value="Translation_prot_SH3-like_sf"/>
</dbReference>
<feature type="domain" description="NusG-like N-terminal" evidence="4">
    <location>
        <begin position="1"/>
        <end position="101"/>
    </location>
</feature>
<dbReference type="SUPFAM" id="SSF82679">
    <property type="entry name" value="N-utilization substance G protein NusG, N-terminal domain"/>
    <property type="match status" value="1"/>
</dbReference>
<dbReference type="InterPro" id="IPR043425">
    <property type="entry name" value="NusG-like"/>
</dbReference>
<dbReference type="InterPro" id="IPR047663">
    <property type="entry name" value="Transcription_antiterm_LoaP"/>
</dbReference>
<dbReference type="InterPro" id="IPR006645">
    <property type="entry name" value="NGN-like_dom"/>
</dbReference>
<keyword evidence="2" id="KW-0805">Transcription regulation</keyword>
<dbReference type="EMBL" id="DSVL01000226">
    <property type="protein sequence ID" value="HFH29313.1"/>
    <property type="molecule type" value="Genomic_DNA"/>
</dbReference>
<dbReference type="Gene3D" id="3.30.70.940">
    <property type="entry name" value="NusG, N-terminal domain"/>
    <property type="match status" value="1"/>
</dbReference>
<dbReference type="GO" id="GO:0006354">
    <property type="term" value="P:DNA-templated transcription elongation"/>
    <property type="evidence" value="ECO:0007669"/>
    <property type="project" value="InterPro"/>
</dbReference>
<sequence length="173" mass="19996">MEYYAIQVKTGSEEKYINIFKIKNPEADVKLHFLQRRMSIRRGGKIYQELAPIFPGYLFIETTNQLPLPLYWALRKTDGFFRFLKSNQDVQPLSGHDLEIVRHFLKAGSIAEKSKIYFDEHDRIVVQEGPLKGLEGNIIKVDKRKGRAKIRLDLDNAPFTIDLAFEVITKVAG</sequence>
<dbReference type="InterPro" id="IPR014722">
    <property type="entry name" value="Rib_uL2_dom2"/>
</dbReference>
<dbReference type="NCBIfam" id="NF033641">
    <property type="entry name" value="antiterm_LoaP"/>
    <property type="match status" value="1"/>
</dbReference>
<dbReference type="PANTHER" id="PTHR30265">
    <property type="entry name" value="RHO-INTERACTING TRANSCRIPTION TERMINATION FACTOR NUSG"/>
    <property type="match status" value="1"/>
</dbReference>
<dbReference type="GO" id="GO:0031564">
    <property type="term" value="P:transcription antitermination"/>
    <property type="evidence" value="ECO:0007669"/>
    <property type="project" value="UniProtKB-KW"/>
</dbReference>
<organism evidence="5">
    <name type="scientific">Gracilinema caldarium</name>
    <dbReference type="NCBI Taxonomy" id="215591"/>
    <lineage>
        <taxon>Bacteria</taxon>
        <taxon>Pseudomonadati</taxon>
        <taxon>Spirochaetota</taxon>
        <taxon>Spirochaetia</taxon>
        <taxon>Spirochaetales</taxon>
        <taxon>Breznakiellaceae</taxon>
        <taxon>Gracilinema</taxon>
    </lineage>
</organism>
<accession>A0A7C3E917</accession>